<name>A0A8D9PGU7_9VIRU</name>
<dbReference type="Pfam" id="PF07486">
    <property type="entry name" value="Hydrolase_2"/>
    <property type="match status" value="1"/>
</dbReference>
<organism evidence="2">
    <name type="scientific">Bacteriophage sp</name>
    <dbReference type="NCBI Taxonomy" id="38018"/>
    <lineage>
        <taxon>Viruses</taxon>
    </lineage>
</organism>
<proteinExistence type="predicted"/>
<protein>
    <submittedName>
        <fullName evidence="2">Cell Wall Hydrolase</fullName>
    </submittedName>
</protein>
<sequence length="173" mass="19698">MKEKIINIFATLAGISLIALILRPVQPQAKINQQSAVLSECYNSHVDYKVETGEISVDEYELSLMAHLLMGECGATCNDDEMLYLAGAVVLNRVQSEYFPNSIEEVIYQSGQYQCTELKNSGFYKEPTERCWRIAEELLISGYDIPSNVLYQAEFKQGSGVYKKVQNMYFCYR</sequence>
<feature type="domain" description="Cell wall hydrolase SleB" evidence="1">
    <location>
        <begin position="86"/>
        <end position="151"/>
    </location>
</feature>
<evidence type="ECO:0000259" key="1">
    <source>
        <dbReference type="Pfam" id="PF07486"/>
    </source>
</evidence>
<dbReference type="Gene3D" id="1.10.10.2520">
    <property type="entry name" value="Cell wall hydrolase SleB, domain 1"/>
    <property type="match status" value="1"/>
</dbReference>
<accession>A0A8D9PGU7</accession>
<dbReference type="EMBL" id="BK029947">
    <property type="protein sequence ID" value="DAD56865.1"/>
    <property type="molecule type" value="Genomic_DNA"/>
</dbReference>
<keyword evidence="2" id="KW-0378">Hydrolase</keyword>
<dbReference type="InterPro" id="IPR011105">
    <property type="entry name" value="Cell_wall_hydrolase_SleB"/>
</dbReference>
<dbReference type="GO" id="GO:0016787">
    <property type="term" value="F:hydrolase activity"/>
    <property type="evidence" value="ECO:0007669"/>
    <property type="project" value="UniProtKB-KW"/>
</dbReference>
<reference evidence="2" key="1">
    <citation type="journal article" date="2021" name="Proc. Natl. Acad. Sci. U.S.A.">
        <title>A Catalog of Tens of Thousands of Viruses from Human Metagenomes Reveals Hidden Associations with Chronic Diseases.</title>
        <authorList>
            <person name="Tisza M.J."/>
            <person name="Buck C.B."/>
        </authorList>
    </citation>
    <scope>NUCLEOTIDE SEQUENCE</scope>
    <source>
        <strain evidence="2">CtPNe1</strain>
    </source>
</reference>
<dbReference type="InterPro" id="IPR042047">
    <property type="entry name" value="SleB_dom1"/>
</dbReference>
<evidence type="ECO:0000313" key="2">
    <source>
        <dbReference type="EMBL" id="DAD56865.1"/>
    </source>
</evidence>